<dbReference type="GO" id="GO:0004803">
    <property type="term" value="F:transposase activity"/>
    <property type="evidence" value="ECO:0007669"/>
    <property type="project" value="InterPro"/>
</dbReference>
<dbReference type="InterPro" id="IPR003346">
    <property type="entry name" value="Transposase_20"/>
</dbReference>
<evidence type="ECO:0000259" key="1">
    <source>
        <dbReference type="Pfam" id="PF01548"/>
    </source>
</evidence>
<dbReference type="Proteomes" id="UP000435802">
    <property type="component" value="Unassembled WGS sequence"/>
</dbReference>
<accession>A0A6N8S5Y8</accession>
<dbReference type="InterPro" id="IPR047650">
    <property type="entry name" value="Transpos_IS110"/>
</dbReference>
<keyword evidence="4" id="KW-1185">Reference proteome</keyword>
<reference evidence="3 4" key="1">
    <citation type="submission" date="2019-12" db="EMBL/GenBank/DDBJ databases">
        <title>Shinella kummerowiae sp. nov., a symbiotic bacterium isolated from root nodules of the herbal legume Kummerowia stipulacea.</title>
        <authorList>
            <person name="Gao J."/>
        </authorList>
    </citation>
    <scope>NUCLEOTIDE SEQUENCE [LARGE SCALE GENOMIC DNA]</scope>
    <source>
        <strain evidence="3 4">CCBAU 25048</strain>
    </source>
</reference>
<feature type="domain" description="Transposase IS116/IS110/IS902 C-terminal" evidence="2">
    <location>
        <begin position="193"/>
        <end position="277"/>
    </location>
</feature>
<sequence>MIHDLSFVGIDVSKHHFDVHIHPAGESLRCGTSSDAIAQLVRRIAGLGPVAVGLEASGGYESRLADSLHAAGVEAHVVAPARVRSFARGIGQLAKTDRIDAAMIARYLVAVRADLTPYAPDRDRRRLSAISAHRRRLLAEKSGLISQLDTIDEPLVRSMIEKRLATIAQDIATLDAAITDLLAKVARLRQCHARLRKVTGVGPVLATALLADMPELGKVSAKVAAALVGVAPYARQSGTCERNGRCTGGRKHLRDIAYMAVLSAVKVKDPVLAGFYQGLRARGKPFKLAMVATMRKLITILNAIARSDPAFA</sequence>
<evidence type="ECO:0000259" key="2">
    <source>
        <dbReference type="Pfam" id="PF02371"/>
    </source>
</evidence>
<dbReference type="Pfam" id="PF01548">
    <property type="entry name" value="DEDD_Tnp_IS110"/>
    <property type="match status" value="1"/>
</dbReference>
<name>A0A6N8S5Y8_9HYPH</name>
<dbReference type="Pfam" id="PF02371">
    <property type="entry name" value="Transposase_20"/>
    <property type="match status" value="1"/>
</dbReference>
<dbReference type="EMBL" id="WUMK01000002">
    <property type="protein sequence ID" value="MXN44495.1"/>
    <property type="molecule type" value="Genomic_DNA"/>
</dbReference>
<proteinExistence type="predicted"/>
<dbReference type="GO" id="GO:0003677">
    <property type="term" value="F:DNA binding"/>
    <property type="evidence" value="ECO:0007669"/>
    <property type="project" value="InterPro"/>
</dbReference>
<dbReference type="AlphaFoldDB" id="A0A6N8S5Y8"/>
<dbReference type="GO" id="GO:0006313">
    <property type="term" value="P:DNA transposition"/>
    <property type="evidence" value="ECO:0007669"/>
    <property type="project" value="InterPro"/>
</dbReference>
<protein>
    <submittedName>
        <fullName evidence="3">IS110 family transposase</fullName>
    </submittedName>
</protein>
<dbReference type="InterPro" id="IPR002525">
    <property type="entry name" value="Transp_IS110-like_N"/>
</dbReference>
<dbReference type="PANTHER" id="PTHR33055:SF13">
    <property type="entry name" value="TRANSPOSASE"/>
    <property type="match status" value="1"/>
</dbReference>
<comment type="caution">
    <text evidence="3">The sequence shown here is derived from an EMBL/GenBank/DDBJ whole genome shotgun (WGS) entry which is preliminary data.</text>
</comment>
<organism evidence="3 4">
    <name type="scientific">Shinella kummerowiae</name>
    <dbReference type="NCBI Taxonomy" id="417745"/>
    <lineage>
        <taxon>Bacteria</taxon>
        <taxon>Pseudomonadati</taxon>
        <taxon>Pseudomonadota</taxon>
        <taxon>Alphaproteobacteria</taxon>
        <taxon>Hyphomicrobiales</taxon>
        <taxon>Rhizobiaceae</taxon>
        <taxon>Shinella</taxon>
    </lineage>
</organism>
<feature type="domain" description="Transposase IS110-like N-terminal" evidence="1">
    <location>
        <begin position="8"/>
        <end position="149"/>
    </location>
</feature>
<dbReference type="OrthoDB" id="8261795at2"/>
<dbReference type="NCBIfam" id="NF033542">
    <property type="entry name" value="transpos_IS110"/>
    <property type="match status" value="1"/>
</dbReference>
<evidence type="ECO:0000313" key="3">
    <source>
        <dbReference type="EMBL" id="MXN44495.1"/>
    </source>
</evidence>
<evidence type="ECO:0000313" key="4">
    <source>
        <dbReference type="Proteomes" id="UP000435802"/>
    </source>
</evidence>
<gene>
    <name evidence="3" type="ORF">GR138_04785</name>
</gene>
<dbReference type="PANTHER" id="PTHR33055">
    <property type="entry name" value="TRANSPOSASE FOR INSERTION SEQUENCE ELEMENT IS1111A"/>
    <property type="match status" value="1"/>
</dbReference>
<dbReference type="RefSeq" id="WP_160857494.1">
    <property type="nucleotide sequence ID" value="NZ_WUMK01000002.1"/>
</dbReference>